<dbReference type="Proteomes" id="UP000536534">
    <property type="component" value="Unassembled WGS sequence"/>
</dbReference>
<dbReference type="GO" id="GO:0016301">
    <property type="term" value="F:kinase activity"/>
    <property type="evidence" value="ECO:0007669"/>
    <property type="project" value="UniProtKB-KW"/>
</dbReference>
<dbReference type="EMBL" id="JAAYYV010000372">
    <property type="protein sequence ID" value="NLF55375.1"/>
    <property type="molecule type" value="Genomic_DNA"/>
</dbReference>
<keyword evidence="2" id="KW-0808">Transferase</keyword>
<evidence type="ECO:0000313" key="3">
    <source>
        <dbReference type="Proteomes" id="UP000536534"/>
    </source>
</evidence>
<dbReference type="PANTHER" id="PTHR12358">
    <property type="entry name" value="SPHINGOSINE KINASE"/>
    <property type="match status" value="1"/>
</dbReference>
<gene>
    <name evidence="2" type="ORF">GX576_13440</name>
</gene>
<feature type="domain" description="DAGKc" evidence="1">
    <location>
        <begin position="1"/>
        <end position="126"/>
    </location>
</feature>
<accession>A0A7X7R8M5</accession>
<comment type="caution">
    <text evidence="2">The sequence shown here is derived from an EMBL/GenBank/DDBJ whole genome shotgun (WGS) entry which is preliminary data.</text>
</comment>
<dbReference type="SUPFAM" id="SSF111331">
    <property type="entry name" value="NAD kinase/diacylglycerol kinase-like"/>
    <property type="match status" value="1"/>
</dbReference>
<dbReference type="PANTHER" id="PTHR12358:SF54">
    <property type="entry name" value="SPHINGOSINE KINASE RELATED PROTEIN"/>
    <property type="match status" value="1"/>
</dbReference>
<dbReference type="Gene3D" id="2.60.200.40">
    <property type="match status" value="1"/>
</dbReference>
<protein>
    <submittedName>
        <fullName evidence="2">Diacylglycerol kinase</fullName>
    </submittedName>
</protein>
<evidence type="ECO:0000313" key="2">
    <source>
        <dbReference type="EMBL" id="NLF55375.1"/>
    </source>
</evidence>
<dbReference type="AlphaFoldDB" id="A0A7X7R8M5"/>
<sequence length="308" mass="32166">MVANPASGTGEGADLVGRARAACILAGRPLVLHDTAGPGGLAGAARRAHAGARADGGVVVAAGGDGTVRSVAQELVGGAVPLAVVPVGTFNFFARNHGIPEDTDAALALALDGLPREVALGEVNEQVFLVNASFGLYARAVAQRERDTARFGRNRAVVIASTVLSLLRGHPLMDLELEAGGSAQRVRTPMVFVGSNALQLRDVSLDVAHCLRDGRLAVVVLRPVGFWGMLRLALSGLARALQQEEKLQSFCADRLRVHPRRRRIRVALDGELFNLRTPLCFSTRPAAIRVLLPGEPMAGAAAAARGPA</sequence>
<dbReference type="Pfam" id="PF00781">
    <property type="entry name" value="DAGK_cat"/>
    <property type="match status" value="1"/>
</dbReference>
<dbReference type="InterPro" id="IPR017438">
    <property type="entry name" value="ATP-NAD_kinase_N"/>
</dbReference>
<dbReference type="Gene3D" id="3.40.50.10330">
    <property type="entry name" value="Probable inorganic polyphosphate/atp-NAD kinase, domain 1"/>
    <property type="match status" value="1"/>
</dbReference>
<proteinExistence type="predicted"/>
<reference evidence="2 3" key="1">
    <citation type="journal article" date="2020" name="Biotechnol. Biofuels">
        <title>New insights from the biogas microbiome by comprehensive genome-resolved metagenomics of nearly 1600 species originating from multiple anaerobic digesters.</title>
        <authorList>
            <person name="Campanaro S."/>
            <person name="Treu L."/>
            <person name="Rodriguez-R L.M."/>
            <person name="Kovalovszki A."/>
            <person name="Ziels R.M."/>
            <person name="Maus I."/>
            <person name="Zhu X."/>
            <person name="Kougias P.G."/>
            <person name="Basile A."/>
            <person name="Luo G."/>
            <person name="Schluter A."/>
            <person name="Konstantinidis K.T."/>
            <person name="Angelidaki I."/>
        </authorList>
    </citation>
    <scope>NUCLEOTIDE SEQUENCE [LARGE SCALE GENOMIC DNA]</scope>
    <source>
        <strain evidence="2">AS06rmzACSIP_256</strain>
    </source>
</reference>
<dbReference type="PROSITE" id="PS50146">
    <property type="entry name" value="DAGK"/>
    <property type="match status" value="1"/>
</dbReference>
<dbReference type="InterPro" id="IPR001206">
    <property type="entry name" value="Diacylglycerol_kinase_cat_dom"/>
</dbReference>
<dbReference type="InterPro" id="IPR016064">
    <property type="entry name" value="NAD/diacylglycerol_kinase_sf"/>
</dbReference>
<keyword evidence="2" id="KW-0418">Kinase</keyword>
<evidence type="ECO:0000259" key="1">
    <source>
        <dbReference type="PROSITE" id="PS50146"/>
    </source>
</evidence>
<name>A0A7X7R8M5_9RHOO</name>
<organism evidence="2 3">
    <name type="scientific">Thauera phenolivorans</name>
    <dbReference type="NCBI Taxonomy" id="1792543"/>
    <lineage>
        <taxon>Bacteria</taxon>
        <taxon>Pseudomonadati</taxon>
        <taxon>Pseudomonadota</taxon>
        <taxon>Betaproteobacteria</taxon>
        <taxon>Rhodocyclales</taxon>
        <taxon>Zoogloeaceae</taxon>
        <taxon>Thauera</taxon>
    </lineage>
</organism>
<dbReference type="InterPro" id="IPR050187">
    <property type="entry name" value="Lipid_Phosphate_FormReg"/>
</dbReference>